<evidence type="ECO:0000313" key="2">
    <source>
        <dbReference type="Proteomes" id="UP000026900"/>
    </source>
</evidence>
<proteinExistence type="predicted"/>
<evidence type="ECO:0000313" key="1">
    <source>
        <dbReference type="EMBL" id="AHZ10291.1"/>
    </source>
</evidence>
<accession>A0A024B294</accession>
<dbReference type="EMBL" id="KJ489399">
    <property type="protein sequence ID" value="AHZ10291.1"/>
    <property type="molecule type" value="Genomic_DNA"/>
</dbReference>
<dbReference type="KEGG" id="vg:19526273"/>
<organism evidence="1 2">
    <name type="scientific">Bacillus phage Hakuna</name>
    <dbReference type="NCBI Taxonomy" id="1486659"/>
    <lineage>
        <taxon>Viruses</taxon>
        <taxon>Duplodnaviria</taxon>
        <taxon>Heunggongvirae</taxon>
        <taxon>Uroviricota</taxon>
        <taxon>Caudoviricetes</taxon>
        <taxon>Herelleviridae</taxon>
        <taxon>Bastillevirinae</taxon>
        <taxon>Wphvirus</taxon>
        <taxon>Wphvirus hakuna</taxon>
    </lineage>
</organism>
<name>A0A024B294_9CAUD</name>
<sequence>MYTLNDELIKGQVWFEDAVEMLNEGIAVTVEVNGYDYEIDLAANYIGGDHLPDDEFISEVLGNVHYNGAENVIFKTVDYLLNGHSIEDINVTF</sequence>
<protein>
    <submittedName>
        <fullName evidence="1">Uncharacterized protein</fullName>
    </submittedName>
</protein>
<dbReference type="RefSeq" id="YP_009036722.1">
    <property type="nucleotide sequence ID" value="NC_024213.1"/>
</dbReference>
<dbReference type="Proteomes" id="UP000026900">
    <property type="component" value="Segment"/>
</dbReference>
<keyword evidence="2" id="KW-1185">Reference proteome</keyword>
<reference evidence="2" key="1">
    <citation type="submission" date="2014-09" db="EMBL/GenBank/DDBJ databases">
        <authorList>
            <person name="Sauder A.B."/>
            <person name="McKenzie Q.R."/>
            <person name="Temple L.M."/>
            <person name="Alexis B.K."/>
            <person name="Al-Atrache Z."/>
            <person name="Lewis L.O."/>
            <person name="Loesser-Casey K.E."/>
            <person name="Mitchell K.J."/>
        </authorList>
    </citation>
    <scope>NUCLEOTIDE SEQUENCE [LARGE SCALE GENOMIC DNA]</scope>
</reference>
<dbReference type="GeneID" id="19526273"/>